<dbReference type="InterPro" id="IPR036291">
    <property type="entry name" value="NAD(P)-bd_dom_sf"/>
</dbReference>
<gene>
    <name evidence="2" type="ORF">QOZ98_003262</name>
</gene>
<dbReference type="InterPro" id="IPR050700">
    <property type="entry name" value="YIM1/Zinc_Alcohol_DH_Fams"/>
</dbReference>
<name>A0ABU0H0S4_9BACL</name>
<evidence type="ECO:0000313" key="2">
    <source>
        <dbReference type="EMBL" id="MDQ0430405.1"/>
    </source>
</evidence>
<dbReference type="Pfam" id="PF08240">
    <property type="entry name" value="ADH_N"/>
    <property type="match status" value="1"/>
</dbReference>
<protein>
    <submittedName>
        <fullName evidence="2">NADPH:quinone reductase-like Zn-dependent oxidoreductase</fullName>
    </submittedName>
</protein>
<dbReference type="CDD" id="cd05289">
    <property type="entry name" value="MDR_like_2"/>
    <property type="match status" value="1"/>
</dbReference>
<reference evidence="2 3" key="1">
    <citation type="submission" date="2023-07" db="EMBL/GenBank/DDBJ databases">
        <title>Genomic Encyclopedia of Type Strains, Phase IV (KMG-IV): sequencing the most valuable type-strain genomes for metagenomic binning, comparative biology and taxonomic classification.</title>
        <authorList>
            <person name="Goeker M."/>
        </authorList>
    </citation>
    <scope>NUCLEOTIDE SEQUENCE [LARGE SCALE GENOMIC DNA]</scope>
    <source>
        <strain evidence="2 3">DSM 16419</strain>
    </source>
</reference>
<dbReference type="InterPro" id="IPR013154">
    <property type="entry name" value="ADH-like_N"/>
</dbReference>
<dbReference type="RefSeq" id="WP_308788359.1">
    <property type="nucleotide sequence ID" value="NZ_JAUSWB010000009.1"/>
</dbReference>
<organism evidence="2 3">
    <name type="scientific">Planomicrobium stackebrandtii</name>
    <dbReference type="NCBI Taxonomy" id="253160"/>
    <lineage>
        <taxon>Bacteria</taxon>
        <taxon>Bacillati</taxon>
        <taxon>Bacillota</taxon>
        <taxon>Bacilli</taxon>
        <taxon>Bacillales</taxon>
        <taxon>Caryophanaceae</taxon>
        <taxon>Planomicrobium</taxon>
    </lineage>
</organism>
<keyword evidence="3" id="KW-1185">Reference proteome</keyword>
<dbReference type="Pfam" id="PF00107">
    <property type="entry name" value="ADH_zinc_N"/>
    <property type="match status" value="1"/>
</dbReference>
<dbReference type="InterPro" id="IPR013149">
    <property type="entry name" value="ADH-like_C"/>
</dbReference>
<dbReference type="InterPro" id="IPR020843">
    <property type="entry name" value="ER"/>
</dbReference>
<dbReference type="InterPro" id="IPR011032">
    <property type="entry name" value="GroES-like_sf"/>
</dbReference>
<dbReference type="PANTHER" id="PTHR11695">
    <property type="entry name" value="ALCOHOL DEHYDROGENASE RELATED"/>
    <property type="match status" value="1"/>
</dbReference>
<dbReference type="Gene3D" id="3.90.180.10">
    <property type="entry name" value="Medium-chain alcohol dehydrogenases, catalytic domain"/>
    <property type="match status" value="1"/>
</dbReference>
<feature type="domain" description="Enoyl reductase (ER)" evidence="1">
    <location>
        <begin position="21"/>
        <end position="323"/>
    </location>
</feature>
<comment type="caution">
    <text evidence="2">The sequence shown here is derived from an EMBL/GenBank/DDBJ whole genome shotgun (WGS) entry which is preliminary data.</text>
</comment>
<dbReference type="SUPFAM" id="SSF50129">
    <property type="entry name" value="GroES-like"/>
    <property type="match status" value="1"/>
</dbReference>
<dbReference type="Gene3D" id="3.40.50.720">
    <property type="entry name" value="NAD(P)-binding Rossmann-like Domain"/>
    <property type="match status" value="1"/>
</dbReference>
<dbReference type="SMART" id="SM00829">
    <property type="entry name" value="PKS_ER"/>
    <property type="match status" value="1"/>
</dbReference>
<sequence>MDSNLNMGKNFMKAAVLHEFGDENQLVTEWIPIPQVDDHDVLIKVEVAGVGQWDIFERQGGYAKMLKMEANFPYVLGSECSGTIVSKGKSVKGFELGDKVMGIGFLNPKGGFYAEFAALEQKYVTHIPPSISVEEAGVISGAGITALRGLEDILQVKRDESVMIFGASGGVGHIAVQLAKQIGAKVLAVASGADGVEMVRKLGIENIADGYRNDLLSAAKAVEPEGFDAALFTAGGEITKTIMQSMKPGGRAAYPNGVYPLPTSEKIKVTAFNGEPDGDIISRFTDHVKMGNVKAHIDESFSLENASAAHLALQKHYLGKLALEIT</sequence>
<accession>A0ABU0H0S4</accession>
<dbReference type="PANTHER" id="PTHR11695:SF648">
    <property type="entry name" value="ZINC-BINDING OXIDOREDUCTASE"/>
    <property type="match status" value="1"/>
</dbReference>
<evidence type="ECO:0000313" key="3">
    <source>
        <dbReference type="Proteomes" id="UP001241988"/>
    </source>
</evidence>
<dbReference type="Proteomes" id="UP001241988">
    <property type="component" value="Unassembled WGS sequence"/>
</dbReference>
<dbReference type="EMBL" id="JAUSWB010000009">
    <property type="protein sequence ID" value="MDQ0430405.1"/>
    <property type="molecule type" value="Genomic_DNA"/>
</dbReference>
<evidence type="ECO:0000259" key="1">
    <source>
        <dbReference type="SMART" id="SM00829"/>
    </source>
</evidence>
<proteinExistence type="predicted"/>
<dbReference type="SUPFAM" id="SSF51735">
    <property type="entry name" value="NAD(P)-binding Rossmann-fold domains"/>
    <property type="match status" value="1"/>
</dbReference>